<dbReference type="Proteomes" id="UP000314294">
    <property type="component" value="Unassembled WGS sequence"/>
</dbReference>
<evidence type="ECO:0000256" key="1">
    <source>
        <dbReference type="SAM" id="MobiDB-lite"/>
    </source>
</evidence>
<evidence type="ECO:0000313" key="2">
    <source>
        <dbReference type="EMBL" id="TNN31301.1"/>
    </source>
</evidence>
<feature type="region of interest" description="Disordered" evidence="1">
    <location>
        <begin position="51"/>
        <end position="121"/>
    </location>
</feature>
<sequence length="121" mass="14095">MAASVQACSIVRWWANTRNFSCSASSIIFISRQCFKQRRWINAVRLQQEATGGVKPAVWRRRRRRRRRRRKKSKRQKSRRVLGAPRVRRYHPAARRRPPPPAAARRSHRDGGGPSTPLSAE</sequence>
<evidence type="ECO:0000313" key="3">
    <source>
        <dbReference type="Proteomes" id="UP000314294"/>
    </source>
</evidence>
<dbReference type="AlphaFoldDB" id="A0A4Z2ERT7"/>
<name>A0A4Z2ERT7_9TELE</name>
<proteinExistence type="predicted"/>
<keyword evidence="3" id="KW-1185">Reference proteome</keyword>
<comment type="caution">
    <text evidence="2">The sequence shown here is derived from an EMBL/GenBank/DDBJ whole genome shotgun (WGS) entry which is preliminary data.</text>
</comment>
<dbReference type="EMBL" id="SRLO01003604">
    <property type="protein sequence ID" value="TNN31301.1"/>
    <property type="molecule type" value="Genomic_DNA"/>
</dbReference>
<organism evidence="2 3">
    <name type="scientific">Liparis tanakae</name>
    <name type="common">Tanaka's snailfish</name>
    <dbReference type="NCBI Taxonomy" id="230148"/>
    <lineage>
        <taxon>Eukaryota</taxon>
        <taxon>Metazoa</taxon>
        <taxon>Chordata</taxon>
        <taxon>Craniata</taxon>
        <taxon>Vertebrata</taxon>
        <taxon>Euteleostomi</taxon>
        <taxon>Actinopterygii</taxon>
        <taxon>Neopterygii</taxon>
        <taxon>Teleostei</taxon>
        <taxon>Neoteleostei</taxon>
        <taxon>Acanthomorphata</taxon>
        <taxon>Eupercaria</taxon>
        <taxon>Perciformes</taxon>
        <taxon>Cottioidei</taxon>
        <taxon>Cottales</taxon>
        <taxon>Liparidae</taxon>
        <taxon>Liparis</taxon>
    </lineage>
</organism>
<gene>
    <name evidence="2" type="ORF">EYF80_058547</name>
</gene>
<reference evidence="2 3" key="1">
    <citation type="submission" date="2019-03" db="EMBL/GenBank/DDBJ databases">
        <title>First draft genome of Liparis tanakae, snailfish: a comprehensive survey of snailfish specific genes.</title>
        <authorList>
            <person name="Kim W."/>
            <person name="Song I."/>
            <person name="Jeong J.-H."/>
            <person name="Kim D."/>
            <person name="Kim S."/>
            <person name="Ryu S."/>
            <person name="Song J.Y."/>
            <person name="Lee S.K."/>
        </authorList>
    </citation>
    <scope>NUCLEOTIDE SEQUENCE [LARGE SCALE GENOMIC DNA]</scope>
    <source>
        <tissue evidence="2">Muscle</tissue>
    </source>
</reference>
<protein>
    <submittedName>
        <fullName evidence="2">Uncharacterized protein</fullName>
    </submittedName>
</protein>
<feature type="compositionally biased region" description="Basic residues" evidence="1">
    <location>
        <begin position="58"/>
        <end position="98"/>
    </location>
</feature>
<accession>A0A4Z2ERT7</accession>